<dbReference type="EMBL" id="AGWX01000003">
    <property type="protein sequence ID" value="EKS38218.1"/>
    <property type="molecule type" value="Genomic_DNA"/>
</dbReference>
<sequence>MAASMAEERNAGLDGLRGYAAIVVVVFHSVLGLDATQIERILRGHWSNFDPYEGLTKIFLKIFDGEAAVMLFFVLSGAVLFRSLMREEDGIGGVAVKFYVRRVFRIYPALFVCLVACSLAFASGGRGITLDDFISNALLYDFKVNGATWTLNAEMIAPLFLLLSYLGYRAGKEWGLAFVAFGLMYLLELPQLDGYLTYFRGSWYCFALGALIPTRAGRAVASALPTWSWIGAIACAIVLRWPLREASIAVLVAMVYYRRTPAIEAFLSGRISQFLGRISFSFYLFNVLFLELICDRVRQYPWAAAHPLEAGIGVAAVVIACTIPVAWISWTCIEMPFNRLGHRLTGRSRITSAAQPAVP</sequence>
<comment type="caution">
    <text evidence="3">The sequence shown here is derived from an EMBL/GenBank/DDBJ whole genome shotgun (WGS) entry which is preliminary data.</text>
</comment>
<accession>K8PIN4</accession>
<dbReference type="GO" id="GO:0000271">
    <property type="term" value="P:polysaccharide biosynthetic process"/>
    <property type="evidence" value="ECO:0007669"/>
    <property type="project" value="TreeGrafter"/>
</dbReference>
<evidence type="ECO:0000313" key="3">
    <source>
        <dbReference type="EMBL" id="EKS38218.1"/>
    </source>
</evidence>
<feature type="transmembrane region" description="Helical" evidence="1">
    <location>
        <begin position="313"/>
        <end position="333"/>
    </location>
</feature>
<evidence type="ECO:0000256" key="1">
    <source>
        <dbReference type="SAM" id="Phobius"/>
    </source>
</evidence>
<dbReference type="InterPro" id="IPR002656">
    <property type="entry name" value="Acyl_transf_3_dom"/>
</dbReference>
<feature type="transmembrane region" description="Helical" evidence="1">
    <location>
        <begin position="149"/>
        <end position="168"/>
    </location>
</feature>
<dbReference type="GO" id="GO:0016020">
    <property type="term" value="C:membrane"/>
    <property type="evidence" value="ECO:0007669"/>
    <property type="project" value="TreeGrafter"/>
</dbReference>
<keyword evidence="1" id="KW-0812">Transmembrane</keyword>
<dbReference type="PANTHER" id="PTHR23028">
    <property type="entry name" value="ACETYLTRANSFERASE"/>
    <property type="match status" value="1"/>
</dbReference>
<organism evidence="3 4">
    <name type="scientific">Afipia broomeae ATCC 49717</name>
    <dbReference type="NCBI Taxonomy" id="883078"/>
    <lineage>
        <taxon>Bacteria</taxon>
        <taxon>Pseudomonadati</taxon>
        <taxon>Pseudomonadota</taxon>
        <taxon>Alphaproteobacteria</taxon>
        <taxon>Hyphomicrobiales</taxon>
        <taxon>Nitrobacteraceae</taxon>
        <taxon>Afipia</taxon>
    </lineage>
</organism>
<dbReference type="InterPro" id="IPR050879">
    <property type="entry name" value="Acyltransferase_3"/>
</dbReference>
<dbReference type="Proteomes" id="UP000001096">
    <property type="component" value="Unassembled WGS sequence"/>
</dbReference>
<evidence type="ECO:0000313" key="4">
    <source>
        <dbReference type="Proteomes" id="UP000001096"/>
    </source>
</evidence>
<feature type="domain" description="Acyltransferase 3" evidence="2">
    <location>
        <begin position="10"/>
        <end position="328"/>
    </location>
</feature>
<gene>
    <name evidence="3" type="ORF">HMPREF9695_02058</name>
</gene>
<feature type="transmembrane region" description="Helical" evidence="1">
    <location>
        <begin position="174"/>
        <end position="190"/>
    </location>
</feature>
<name>K8PIN4_9BRAD</name>
<keyword evidence="1" id="KW-1133">Transmembrane helix</keyword>
<proteinExistence type="predicted"/>
<feature type="transmembrane region" description="Helical" evidence="1">
    <location>
        <begin position="67"/>
        <end position="85"/>
    </location>
</feature>
<feature type="transmembrane region" description="Helical" evidence="1">
    <location>
        <begin position="274"/>
        <end position="293"/>
    </location>
</feature>
<keyword evidence="1" id="KW-0472">Membrane</keyword>
<dbReference type="GO" id="GO:0016747">
    <property type="term" value="F:acyltransferase activity, transferring groups other than amino-acyl groups"/>
    <property type="evidence" value="ECO:0007669"/>
    <property type="project" value="InterPro"/>
</dbReference>
<evidence type="ECO:0000259" key="2">
    <source>
        <dbReference type="Pfam" id="PF01757"/>
    </source>
</evidence>
<dbReference type="eggNOG" id="COG1835">
    <property type="taxonomic scope" value="Bacteria"/>
</dbReference>
<protein>
    <recommendedName>
        <fullName evidence="2">Acyltransferase 3 domain-containing protein</fullName>
    </recommendedName>
</protein>
<dbReference type="HOGENOM" id="CLU_749808_0_0_5"/>
<dbReference type="PATRIC" id="fig|883078.3.peg.2114"/>
<feature type="transmembrane region" description="Helical" evidence="1">
    <location>
        <begin position="16"/>
        <end position="33"/>
    </location>
</feature>
<dbReference type="PANTHER" id="PTHR23028:SF53">
    <property type="entry name" value="ACYL_TRANSF_3 DOMAIN-CONTAINING PROTEIN"/>
    <property type="match status" value="1"/>
</dbReference>
<reference evidence="3 4" key="1">
    <citation type="submission" date="2012-04" db="EMBL/GenBank/DDBJ databases">
        <title>The Genome Sequence of Afipia broomeae ATCC 49717.</title>
        <authorList>
            <consortium name="The Broad Institute Genome Sequencing Platform"/>
            <person name="Earl A."/>
            <person name="Ward D."/>
            <person name="Feldgarden M."/>
            <person name="Gevers D."/>
            <person name="Huys G."/>
            <person name="Walker B."/>
            <person name="Young S.K."/>
            <person name="Zeng Q."/>
            <person name="Gargeya S."/>
            <person name="Fitzgerald M."/>
            <person name="Haas B."/>
            <person name="Abouelleil A."/>
            <person name="Alvarado L."/>
            <person name="Arachchi H.M."/>
            <person name="Berlin A."/>
            <person name="Chapman S.B."/>
            <person name="Goldberg J."/>
            <person name="Griggs A."/>
            <person name="Gujja S."/>
            <person name="Hansen M."/>
            <person name="Howarth C."/>
            <person name="Imamovic A."/>
            <person name="Larimer J."/>
            <person name="McCowen C."/>
            <person name="Montmayeur A."/>
            <person name="Murphy C."/>
            <person name="Neiman D."/>
            <person name="Pearson M."/>
            <person name="Priest M."/>
            <person name="Roberts A."/>
            <person name="Saif S."/>
            <person name="Shea T."/>
            <person name="Sisk P."/>
            <person name="Sykes S."/>
            <person name="Wortman J."/>
            <person name="Nusbaum C."/>
            <person name="Birren B."/>
        </authorList>
    </citation>
    <scope>NUCLEOTIDE SEQUENCE [LARGE SCALE GENOMIC DNA]</scope>
    <source>
        <strain evidence="3 4">ATCC 49717</strain>
    </source>
</reference>
<dbReference type="Pfam" id="PF01757">
    <property type="entry name" value="Acyl_transf_3"/>
    <property type="match status" value="1"/>
</dbReference>
<feature type="transmembrane region" description="Helical" evidence="1">
    <location>
        <begin position="227"/>
        <end position="253"/>
    </location>
</feature>
<dbReference type="AlphaFoldDB" id="K8PIN4"/>
<keyword evidence="4" id="KW-1185">Reference proteome</keyword>
<feature type="transmembrane region" description="Helical" evidence="1">
    <location>
        <begin position="105"/>
        <end position="128"/>
    </location>
</feature>